<name>A0A2N3V8N0_9NOCA</name>
<accession>A0A2N3V8N0</accession>
<gene>
    <name evidence="2" type="ORF">ATK86_2344</name>
</gene>
<feature type="signal peptide" evidence="1">
    <location>
        <begin position="1"/>
        <end position="21"/>
    </location>
</feature>
<dbReference type="AlphaFoldDB" id="A0A2N3V8N0"/>
<keyword evidence="1" id="KW-0732">Signal</keyword>
<keyword evidence="3" id="KW-1185">Reference proteome</keyword>
<dbReference type="InterPro" id="IPR015943">
    <property type="entry name" value="WD40/YVTN_repeat-like_dom_sf"/>
</dbReference>
<dbReference type="RefSeq" id="WP_101464519.1">
    <property type="nucleotide sequence ID" value="NZ_PJMW01000002.1"/>
</dbReference>
<dbReference type="Proteomes" id="UP000233766">
    <property type="component" value="Unassembled WGS sequence"/>
</dbReference>
<proteinExistence type="predicted"/>
<dbReference type="Gene3D" id="2.130.10.10">
    <property type="entry name" value="YVTN repeat-like/Quinoprotein amine dehydrogenase"/>
    <property type="match status" value="1"/>
</dbReference>
<keyword evidence="2" id="KW-0808">Transferase</keyword>
<organism evidence="2 3">
    <name type="scientific">Nocardia fluminea</name>
    <dbReference type="NCBI Taxonomy" id="134984"/>
    <lineage>
        <taxon>Bacteria</taxon>
        <taxon>Bacillati</taxon>
        <taxon>Actinomycetota</taxon>
        <taxon>Actinomycetes</taxon>
        <taxon>Mycobacteriales</taxon>
        <taxon>Nocardiaceae</taxon>
        <taxon>Nocardia</taxon>
    </lineage>
</organism>
<dbReference type="PROSITE" id="PS51257">
    <property type="entry name" value="PROKAR_LIPOPROTEIN"/>
    <property type="match status" value="1"/>
</dbReference>
<evidence type="ECO:0000313" key="2">
    <source>
        <dbReference type="EMBL" id="PKV77990.1"/>
    </source>
</evidence>
<comment type="caution">
    <text evidence="2">The sequence shown here is derived from an EMBL/GenBank/DDBJ whole genome shotgun (WGS) entry which is preliminary data.</text>
</comment>
<dbReference type="PANTHER" id="PTHR31270:SF1">
    <property type="entry name" value="GLUTAMINYL-PEPTIDE CYCLOTRANSFERASE"/>
    <property type="match status" value="1"/>
</dbReference>
<evidence type="ECO:0000256" key="1">
    <source>
        <dbReference type="SAM" id="SignalP"/>
    </source>
</evidence>
<protein>
    <submittedName>
        <fullName evidence="2">Glutamine cyclotransferase</fullName>
    </submittedName>
</protein>
<reference evidence="2 3" key="1">
    <citation type="submission" date="2017-12" db="EMBL/GenBank/DDBJ databases">
        <title>Sequencing the genomes of 1000 Actinobacteria strains.</title>
        <authorList>
            <person name="Klenk H.-P."/>
        </authorList>
    </citation>
    <scope>NUCLEOTIDE SEQUENCE [LARGE SCALE GENOMIC DNA]</scope>
    <source>
        <strain evidence="2 3">DSM 44489</strain>
    </source>
</reference>
<dbReference type="EMBL" id="PJMW01000002">
    <property type="protein sequence ID" value="PKV77990.1"/>
    <property type="molecule type" value="Genomic_DNA"/>
</dbReference>
<dbReference type="PANTHER" id="PTHR31270">
    <property type="entry name" value="GLUTAMINYL-PEPTIDE CYCLOTRANSFERASE"/>
    <property type="match status" value="1"/>
</dbReference>
<evidence type="ECO:0000313" key="3">
    <source>
        <dbReference type="Proteomes" id="UP000233766"/>
    </source>
</evidence>
<dbReference type="SUPFAM" id="SSF63829">
    <property type="entry name" value="Calcium-dependent phosphotriesterase"/>
    <property type="match status" value="1"/>
</dbReference>
<dbReference type="GO" id="GO:0016603">
    <property type="term" value="F:glutaminyl-peptide cyclotransferase activity"/>
    <property type="evidence" value="ECO:0007669"/>
    <property type="project" value="InterPro"/>
</dbReference>
<dbReference type="InterPro" id="IPR007788">
    <property type="entry name" value="QCT"/>
</dbReference>
<sequence length="258" mass="27646">MKCNRSSLAVAVLVSVLGAGACSGPEEPGPPRWRVEVIGSSPHDPQAFTQGLEVIDGVRYESTGMWGVSTARATDQRTGTETARVALPGRVFGEGMTRAGAIVWQLTWQDGFAIARDPVTLAETGRAGYQGEGWGLCAQPQRLVMSDGTGTLTFRDPVTFAQTGSVTLSGYRDPKPNELDCAEDGTVYANNYPTDEILRIDPETGRILAVIDAGGLLTPAERAGTDVLNGIAHLPGTDRFLLTGKYWPRMFEVRFVGE</sequence>
<dbReference type="OrthoDB" id="9783700at2"/>
<dbReference type="Pfam" id="PF05096">
    <property type="entry name" value="Glu_cyclase_2"/>
    <property type="match status" value="1"/>
</dbReference>
<feature type="chain" id="PRO_5014626088" evidence="1">
    <location>
        <begin position="22"/>
        <end position="258"/>
    </location>
</feature>